<dbReference type="Proteomes" id="UP000219023">
    <property type="component" value="Unassembled WGS sequence"/>
</dbReference>
<dbReference type="PANTHER" id="PTHR30047">
    <property type="entry name" value="HIGH-AFFINITY CHOLINE TRANSPORT PROTEIN-RELATED"/>
    <property type="match status" value="1"/>
</dbReference>
<feature type="transmembrane region" description="Helical" evidence="8">
    <location>
        <begin position="268"/>
        <end position="288"/>
    </location>
</feature>
<feature type="transmembrane region" description="Helical" evidence="8">
    <location>
        <begin position="351"/>
        <end position="371"/>
    </location>
</feature>
<keyword evidence="4" id="KW-1003">Cell membrane</keyword>
<evidence type="ECO:0000256" key="5">
    <source>
        <dbReference type="ARBA" id="ARBA00022692"/>
    </source>
</evidence>
<evidence type="ECO:0000256" key="3">
    <source>
        <dbReference type="ARBA" id="ARBA00022448"/>
    </source>
</evidence>
<feature type="transmembrane region" description="Helical" evidence="8">
    <location>
        <begin position="234"/>
        <end position="256"/>
    </location>
</feature>
<dbReference type="EMBL" id="OBQJ01000002">
    <property type="protein sequence ID" value="SOC53460.1"/>
    <property type="molecule type" value="Genomic_DNA"/>
</dbReference>
<evidence type="ECO:0000313" key="10">
    <source>
        <dbReference type="Proteomes" id="UP000219023"/>
    </source>
</evidence>
<keyword evidence="7 8" id="KW-0472">Membrane</keyword>
<gene>
    <name evidence="9" type="ORF">SAMN05421509_102373</name>
</gene>
<feature type="transmembrane region" description="Helical" evidence="8">
    <location>
        <begin position="152"/>
        <end position="169"/>
    </location>
</feature>
<feature type="transmembrane region" description="Helical" evidence="8">
    <location>
        <begin position="477"/>
        <end position="497"/>
    </location>
</feature>
<keyword evidence="5 8" id="KW-0812">Transmembrane</keyword>
<dbReference type="GO" id="GO:0022857">
    <property type="term" value="F:transmembrane transporter activity"/>
    <property type="evidence" value="ECO:0007669"/>
    <property type="project" value="InterPro"/>
</dbReference>
<dbReference type="GO" id="GO:0005886">
    <property type="term" value="C:plasma membrane"/>
    <property type="evidence" value="ECO:0007669"/>
    <property type="project" value="UniProtKB-SubCell"/>
</dbReference>
<sequence length="545" mass="59543">MLPQKIRKEIAGIDLAVFMPALVLTLMLAVVFSIWPEGSGELLHKIHAFTTNELGWFFLLATVGAMSFCLYLAMSRYGKVVLGDRDTRPEFSTPTWLGMIFTSGTGGSLLYLSAAEWIWIMQSPPFGAEPGSAEAARWASAFGMFHWGPSAWAWYIACAVPIGYAMHVRKQRNLKLSELTRPMLGRWADGLIGHAINFLYMFGIIGGVMTSIALGTPLISSTFAYAFGMEAGNAILDVFVIFLWTFIPMMALILGLQKGVARLSNFNVRLDIALLVGVLVCGPLSFTLNQSVDGLGLMLQNFVYMSLATDVIRDTGFPQAWTIFYFSWWVVYALPYGLFIAKISRGRTIRGVVFAGLAAGSLGCMVFYMVFPAFGIHLQTSGQLDLIGVMNEAGRGEVVKAMLEQLPAGGVFIVVFGLVALLSYVSGQCAVGYSLASATQKTLLPDQEASRYNASFWLLLVGLVSTTLYFLNPESLTPLQTISILTGFPLCFVIAIVGRSFMLMLDRDLFNETAVRDIDGRKYLTPVSEGIESPDEGLATKTELG</sequence>
<evidence type="ECO:0000313" key="9">
    <source>
        <dbReference type="EMBL" id="SOC53460.1"/>
    </source>
</evidence>
<dbReference type="InterPro" id="IPR000060">
    <property type="entry name" value="BCCT_transptr"/>
</dbReference>
<reference evidence="9 10" key="1">
    <citation type="submission" date="2017-08" db="EMBL/GenBank/DDBJ databases">
        <authorList>
            <person name="de Groot N.N."/>
        </authorList>
    </citation>
    <scope>NUCLEOTIDE SEQUENCE [LARGE SCALE GENOMIC DNA]</scope>
    <source>
        <strain evidence="9 10">USBA 855</strain>
    </source>
</reference>
<keyword evidence="6 8" id="KW-1133">Transmembrane helix</keyword>
<comment type="subcellular location">
    <subcellularLocation>
        <location evidence="1">Cell membrane</location>
        <topology evidence="1">Multi-pass membrane protein</topology>
    </subcellularLocation>
</comment>
<dbReference type="AlphaFoldDB" id="A0A285VHD5"/>
<dbReference type="Pfam" id="PF02028">
    <property type="entry name" value="BCCT"/>
    <property type="match status" value="1"/>
</dbReference>
<dbReference type="PANTHER" id="PTHR30047:SF7">
    <property type="entry name" value="HIGH-AFFINITY CHOLINE TRANSPORT PROTEIN"/>
    <property type="match status" value="1"/>
</dbReference>
<evidence type="ECO:0000256" key="1">
    <source>
        <dbReference type="ARBA" id="ARBA00004651"/>
    </source>
</evidence>
<feature type="transmembrane region" description="Helical" evidence="8">
    <location>
        <begin position="190"/>
        <end position="214"/>
    </location>
</feature>
<proteinExistence type="inferred from homology"/>
<organism evidence="9 10">
    <name type="scientific">Chromohalobacter canadensis</name>
    <dbReference type="NCBI Taxonomy" id="141389"/>
    <lineage>
        <taxon>Bacteria</taxon>
        <taxon>Pseudomonadati</taxon>
        <taxon>Pseudomonadota</taxon>
        <taxon>Gammaproteobacteria</taxon>
        <taxon>Oceanospirillales</taxon>
        <taxon>Halomonadaceae</taxon>
        <taxon>Chromohalobacter</taxon>
    </lineage>
</organism>
<evidence type="ECO:0000256" key="7">
    <source>
        <dbReference type="ARBA" id="ARBA00023136"/>
    </source>
</evidence>
<feature type="transmembrane region" description="Helical" evidence="8">
    <location>
        <begin position="12"/>
        <end position="35"/>
    </location>
</feature>
<accession>A0A285VHD5</accession>
<protein>
    <submittedName>
        <fullName evidence="9">Betaine/carnitine transporter, BCCT family</fullName>
    </submittedName>
</protein>
<feature type="transmembrane region" description="Helical" evidence="8">
    <location>
        <begin position="55"/>
        <end position="74"/>
    </location>
</feature>
<comment type="similarity">
    <text evidence="2">Belongs to the BCCT transporter (TC 2.A.15) family.</text>
</comment>
<evidence type="ECO:0000256" key="4">
    <source>
        <dbReference type="ARBA" id="ARBA00022475"/>
    </source>
</evidence>
<name>A0A285VHD5_9GAMM</name>
<feature type="transmembrane region" description="Helical" evidence="8">
    <location>
        <begin position="454"/>
        <end position="471"/>
    </location>
</feature>
<feature type="transmembrane region" description="Helical" evidence="8">
    <location>
        <begin position="320"/>
        <end position="339"/>
    </location>
</feature>
<evidence type="ECO:0000256" key="2">
    <source>
        <dbReference type="ARBA" id="ARBA00005658"/>
    </source>
</evidence>
<dbReference type="OrthoDB" id="9775735at2"/>
<keyword evidence="3" id="KW-0813">Transport</keyword>
<evidence type="ECO:0000256" key="6">
    <source>
        <dbReference type="ARBA" id="ARBA00022989"/>
    </source>
</evidence>
<feature type="transmembrane region" description="Helical" evidence="8">
    <location>
        <begin position="411"/>
        <end position="433"/>
    </location>
</feature>
<feature type="transmembrane region" description="Helical" evidence="8">
    <location>
        <begin position="95"/>
        <end position="120"/>
    </location>
</feature>
<dbReference type="RefSeq" id="WP_097022133.1">
    <property type="nucleotide sequence ID" value="NZ_OBQJ01000002.1"/>
</dbReference>
<evidence type="ECO:0000256" key="8">
    <source>
        <dbReference type="SAM" id="Phobius"/>
    </source>
</evidence>